<keyword evidence="2" id="KW-1185">Reference proteome</keyword>
<evidence type="ECO:0000313" key="2">
    <source>
        <dbReference type="Proteomes" id="UP001265083"/>
    </source>
</evidence>
<accession>A0ABU2H1U3</accession>
<comment type="caution">
    <text evidence="1">The sequence shown here is derived from an EMBL/GenBank/DDBJ whole genome shotgun (WGS) entry which is preliminary data.</text>
</comment>
<proteinExistence type="predicted"/>
<dbReference type="RefSeq" id="WP_310952624.1">
    <property type="nucleotide sequence ID" value="NZ_JAVLUS010000047.1"/>
</dbReference>
<evidence type="ECO:0000313" key="1">
    <source>
        <dbReference type="EMBL" id="MDS1116999.1"/>
    </source>
</evidence>
<evidence type="ECO:0008006" key="3">
    <source>
        <dbReference type="Google" id="ProtNLM"/>
    </source>
</evidence>
<name>A0ABU2H1U3_9ACTN</name>
<dbReference type="EMBL" id="JAVLUS010000047">
    <property type="protein sequence ID" value="MDS1116999.1"/>
    <property type="molecule type" value="Genomic_DNA"/>
</dbReference>
<protein>
    <recommendedName>
        <fullName evidence="3">DUF3263 domain-containing protein</fullName>
    </recommendedName>
</protein>
<reference evidence="1 2" key="1">
    <citation type="submission" date="2023-08" db="EMBL/GenBank/DDBJ databases">
        <title>Bioegradation of LLDPE and BLDPE plastic by marine bacteria from coast plastic debris.</title>
        <authorList>
            <person name="Rong Z."/>
        </authorList>
    </citation>
    <scope>NUCLEOTIDE SEQUENCE [LARGE SCALE GENOMIC DNA]</scope>
    <source>
        <strain evidence="1 2">Z-2</strain>
    </source>
</reference>
<organism evidence="1 2">
    <name type="scientific">Gordonia westfalica</name>
    <dbReference type="NCBI Taxonomy" id="158898"/>
    <lineage>
        <taxon>Bacteria</taxon>
        <taxon>Bacillati</taxon>
        <taxon>Actinomycetota</taxon>
        <taxon>Actinomycetes</taxon>
        <taxon>Mycobacteriales</taxon>
        <taxon>Gordoniaceae</taxon>
        <taxon>Gordonia</taxon>
    </lineage>
</organism>
<dbReference type="Proteomes" id="UP001265083">
    <property type="component" value="Unassembled WGS sequence"/>
</dbReference>
<sequence length="72" mass="8077">MTTDEHAAMVELGMRWLPFGGPPHEHIMVTYGITAGTFYQRILDYRGTPTVPAELSAFARSQLCPRPTRRTA</sequence>
<gene>
    <name evidence="1" type="ORF">RD149_25035</name>
</gene>